<sequence length="125" mass="13646">MLCTSKSNRYSTRVMSLSMCRVVGRRLFNVCTPLSCGQTPPPKKNDVSFPSVWPTSNRWALSRRRRAGEVSRTLDSAPSAQSREPLLGQLTVVSPHALLGHASSAVCGWPWLDGSHPCVGREAVP</sequence>
<accession>B3SZV8</accession>
<organism evidence="1">
    <name type="scientific">uncultured marine microorganism HF4000_48F7</name>
    <dbReference type="NCBI Taxonomy" id="455500"/>
    <lineage>
        <taxon>unclassified sequences</taxon>
        <taxon>environmental samples</taxon>
    </lineage>
</organism>
<dbReference type="AlphaFoldDB" id="B3SZV8"/>
<reference evidence="1" key="1">
    <citation type="journal article" date="2008" name="ISME J.">
        <title>Genomic patterns of recombination, clonal divergence and environment in marine microbial populations.</title>
        <authorList>
            <person name="Konstantinidis K.T."/>
            <person name="Delong E.F."/>
        </authorList>
    </citation>
    <scope>NUCLEOTIDE SEQUENCE</scope>
</reference>
<dbReference type="EMBL" id="EU016559">
    <property type="protein sequence ID" value="ABZ05866.1"/>
    <property type="molecule type" value="Genomic_DNA"/>
</dbReference>
<evidence type="ECO:0000313" key="1">
    <source>
        <dbReference type="EMBL" id="ABZ05866.1"/>
    </source>
</evidence>
<name>B3SZV8_9ZZZZ</name>
<gene>
    <name evidence="1" type="ORF">ALOHA_HF400048F7ctg1g33</name>
</gene>
<proteinExistence type="predicted"/>
<protein>
    <submittedName>
        <fullName evidence="1">Uncharacterized protein</fullName>
    </submittedName>
</protein>